<gene>
    <name evidence="2" type="ORF">IEN85_05400</name>
</gene>
<dbReference type="SUPFAM" id="SSF52821">
    <property type="entry name" value="Rhodanese/Cell cycle control phosphatase"/>
    <property type="match status" value="1"/>
</dbReference>
<proteinExistence type="predicted"/>
<dbReference type="CDD" id="cd00158">
    <property type="entry name" value="RHOD"/>
    <property type="match status" value="1"/>
</dbReference>
<accession>A0A927IGL0</accession>
<organism evidence="2 3">
    <name type="scientific">Pelagicoccus enzymogenes</name>
    <dbReference type="NCBI Taxonomy" id="2773457"/>
    <lineage>
        <taxon>Bacteria</taxon>
        <taxon>Pseudomonadati</taxon>
        <taxon>Verrucomicrobiota</taxon>
        <taxon>Opitutia</taxon>
        <taxon>Puniceicoccales</taxon>
        <taxon>Pelagicoccaceae</taxon>
        <taxon>Pelagicoccus</taxon>
    </lineage>
</organism>
<dbReference type="InterPro" id="IPR036873">
    <property type="entry name" value="Rhodanese-like_dom_sf"/>
</dbReference>
<protein>
    <submittedName>
        <fullName evidence="2">Rhodanese-like domain-containing protein</fullName>
    </submittedName>
</protein>
<dbReference type="PANTHER" id="PTHR44086">
    <property type="entry name" value="THIOSULFATE SULFURTRANSFERASE RDL2, MITOCHONDRIAL-RELATED"/>
    <property type="match status" value="1"/>
</dbReference>
<evidence type="ECO:0000313" key="3">
    <source>
        <dbReference type="Proteomes" id="UP000622317"/>
    </source>
</evidence>
<dbReference type="PROSITE" id="PS50206">
    <property type="entry name" value="RHODANESE_3"/>
    <property type="match status" value="1"/>
</dbReference>
<dbReference type="InterPro" id="IPR001763">
    <property type="entry name" value="Rhodanese-like_dom"/>
</dbReference>
<dbReference type="EMBL" id="JACYFG010000006">
    <property type="protein sequence ID" value="MBD5778919.1"/>
    <property type="molecule type" value="Genomic_DNA"/>
</dbReference>
<feature type="domain" description="Rhodanese" evidence="1">
    <location>
        <begin position="25"/>
        <end position="107"/>
    </location>
</feature>
<name>A0A927IGL0_9BACT</name>
<dbReference type="SMART" id="SM00450">
    <property type="entry name" value="RHOD"/>
    <property type="match status" value="1"/>
</dbReference>
<reference evidence="2" key="1">
    <citation type="submission" date="2020-09" db="EMBL/GenBank/DDBJ databases">
        <title>Pelagicoccus enzymogenes sp. nov. with an EPS production, isolated from marine sediment.</title>
        <authorList>
            <person name="Feng X."/>
        </authorList>
    </citation>
    <scope>NUCLEOTIDE SEQUENCE</scope>
    <source>
        <strain evidence="2">NFK12</strain>
    </source>
</reference>
<evidence type="ECO:0000259" key="1">
    <source>
        <dbReference type="PROSITE" id="PS50206"/>
    </source>
</evidence>
<keyword evidence="3" id="KW-1185">Reference proteome</keyword>
<dbReference type="Pfam" id="PF00581">
    <property type="entry name" value="Rhodanese"/>
    <property type="match status" value="1"/>
</dbReference>
<comment type="caution">
    <text evidence="2">The sequence shown here is derived from an EMBL/GenBank/DDBJ whole genome shotgun (WGS) entry which is preliminary data.</text>
</comment>
<dbReference type="PANTHER" id="PTHR44086:SF10">
    <property type="entry name" value="THIOSULFATE SULFURTRANSFERASE_RHODANESE-LIKE DOMAIN-CONTAINING PROTEIN 3"/>
    <property type="match status" value="1"/>
</dbReference>
<dbReference type="Gene3D" id="3.40.250.10">
    <property type="entry name" value="Rhodanese-like domain"/>
    <property type="match status" value="1"/>
</dbReference>
<sequence>MALLAAVFLLKRRGQITLEEAKAELGKGAVVLDVRSPQEFAGGSLPGAVNIPLNGISRAVAQRFPDKGTVLLCHCASGARSAAAVSQLRAAGYPNAHNLGGYGRAAKVVS</sequence>
<dbReference type="RefSeq" id="WP_191616044.1">
    <property type="nucleotide sequence ID" value="NZ_JACYFG010000006.1"/>
</dbReference>
<evidence type="ECO:0000313" key="2">
    <source>
        <dbReference type="EMBL" id="MBD5778919.1"/>
    </source>
</evidence>
<dbReference type="AlphaFoldDB" id="A0A927IGL0"/>
<dbReference type="Proteomes" id="UP000622317">
    <property type="component" value="Unassembled WGS sequence"/>
</dbReference>
<dbReference type="GO" id="GO:0004792">
    <property type="term" value="F:thiosulfate-cyanide sulfurtransferase activity"/>
    <property type="evidence" value="ECO:0007669"/>
    <property type="project" value="TreeGrafter"/>
</dbReference>